<evidence type="ECO:0000313" key="11">
    <source>
        <dbReference type="EMBL" id="RHN66290.1"/>
    </source>
</evidence>
<dbReference type="InterPro" id="IPR058922">
    <property type="entry name" value="WHD_DRP"/>
</dbReference>
<dbReference type="Pfam" id="PF00931">
    <property type="entry name" value="NB-ARC"/>
    <property type="match status" value="1"/>
</dbReference>
<dbReference type="InterPro" id="IPR036388">
    <property type="entry name" value="WH-like_DNA-bd_sf"/>
</dbReference>
<dbReference type="Pfam" id="PF25019">
    <property type="entry name" value="LRR_R13L1-DRL21"/>
    <property type="match status" value="1"/>
</dbReference>
<name>A0A396ILY7_MEDTR</name>
<dbReference type="Pfam" id="PF00560">
    <property type="entry name" value="LRR_1"/>
    <property type="match status" value="1"/>
</dbReference>
<dbReference type="FunFam" id="3.40.50.300:FF:001091">
    <property type="entry name" value="Probable disease resistance protein At1g61300"/>
    <property type="match status" value="1"/>
</dbReference>
<dbReference type="InterPro" id="IPR032675">
    <property type="entry name" value="LRR_dom_sf"/>
</dbReference>
<evidence type="ECO:0000313" key="12">
    <source>
        <dbReference type="Proteomes" id="UP000265566"/>
    </source>
</evidence>
<feature type="domain" description="Disease resistance N-terminal" evidence="8">
    <location>
        <begin position="44"/>
        <end position="131"/>
    </location>
</feature>
<keyword evidence="6" id="KW-0732">Signal</keyword>
<keyword evidence="2" id="KW-0677">Repeat</keyword>
<dbReference type="SMART" id="SM00369">
    <property type="entry name" value="LRR_TYP"/>
    <property type="match status" value="2"/>
</dbReference>
<dbReference type="Pfam" id="PF05725">
    <property type="entry name" value="FNIP"/>
    <property type="match status" value="1"/>
</dbReference>
<feature type="domain" description="Disease resistance protein winged helix" evidence="9">
    <location>
        <begin position="461"/>
        <end position="531"/>
    </location>
</feature>
<dbReference type="Gene3D" id="1.20.5.4130">
    <property type="match status" value="1"/>
</dbReference>
<dbReference type="InterPro" id="IPR001611">
    <property type="entry name" value="Leu-rich_rpt"/>
</dbReference>
<dbReference type="InterPro" id="IPR002182">
    <property type="entry name" value="NB-ARC"/>
</dbReference>
<keyword evidence="4" id="KW-0611">Plant defense</keyword>
<protein>
    <submittedName>
        <fullName evidence="11">Putative P-loop containing nucleoside triphosphate hydrolase, leucine-rich repeat domain, L</fullName>
    </submittedName>
</protein>
<keyword evidence="5" id="KW-0067">ATP-binding</keyword>
<dbReference type="EMBL" id="PSQE01000003">
    <property type="protein sequence ID" value="RHN66290.1"/>
    <property type="molecule type" value="Genomic_DNA"/>
</dbReference>
<dbReference type="PANTHER" id="PTHR36766">
    <property type="entry name" value="PLANT BROAD-SPECTRUM MILDEW RESISTANCE PROTEIN RPW8"/>
    <property type="match status" value="1"/>
</dbReference>
<dbReference type="InterPro" id="IPR041118">
    <property type="entry name" value="Rx_N"/>
</dbReference>
<dbReference type="InterPro" id="IPR003591">
    <property type="entry name" value="Leu-rich_rpt_typical-subtyp"/>
</dbReference>
<accession>A0A396ILY7</accession>
<keyword evidence="11" id="KW-0378">Hydrolase</keyword>
<evidence type="ECO:0000259" key="9">
    <source>
        <dbReference type="Pfam" id="PF23559"/>
    </source>
</evidence>
<dbReference type="GO" id="GO:0051707">
    <property type="term" value="P:response to other organism"/>
    <property type="evidence" value="ECO:0007669"/>
    <property type="project" value="UniProtKB-ARBA"/>
</dbReference>
<gene>
    <name evidence="11" type="ORF">MtrunA17_Chr3g0089251</name>
</gene>
<dbReference type="Gene3D" id="1.10.8.430">
    <property type="entry name" value="Helical domain of apoptotic protease-activating factors"/>
    <property type="match status" value="1"/>
</dbReference>
<keyword evidence="1" id="KW-0433">Leucine-rich repeat</keyword>
<dbReference type="PANTHER" id="PTHR36766:SF51">
    <property type="entry name" value="DISEASE RESISTANCE RPP13-LIKE PROTEIN 1"/>
    <property type="match status" value="1"/>
</dbReference>
<dbReference type="Pfam" id="PF23559">
    <property type="entry name" value="WHD_DRP"/>
    <property type="match status" value="1"/>
</dbReference>
<dbReference type="GO" id="GO:0005524">
    <property type="term" value="F:ATP binding"/>
    <property type="evidence" value="ECO:0007669"/>
    <property type="project" value="UniProtKB-KW"/>
</dbReference>
<dbReference type="Proteomes" id="UP000265566">
    <property type="component" value="Chromosome 3"/>
</dbReference>
<evidence type="ECO:0000259" key="7">
    <source>
        <dbReference type="Pfam" id="PF00931"/>
    </source>
</evidence>
<dbReference type="InterPro" id="IPR056789">
    <property type="entry name" value="LRR_R13L1-DRL21"/>
</dbReference>
<dbReference type="FunFam" id="1.10.10.10:FF:000322">
    <property type="entry name" value="Probable disease resistance protein At1g63360"/>
    <property type="match status" value="1"/>
</dbReference>
<organism evidence="11 12">
    <name type="scientific">Medicago truncatula</name>
    <name type="common">Barrel medic</name>
    <name type="synonym">Medicago tribuloides</name>
    <dbReference type="NCBI Taxonomy" id="3880"/>
    <lineage>
        <taxon>Eukaryota</taxon>
        <taxon>Viridiplantae</taxon>
        <taxon>Streptophyta</taxon>
        <taxon>Embryophyta</taxon>
        <taxon>Tracheophyta</taxon>
        <taxon>Spermatophyta</taxon>
        <taxon>Magnoliopsida</taxon>
        <taxon>eudicotyledons</taxon>
        <taxon>Gunneridae</taxon>
        <taxon>Pentapetalae</taxon>
        <taxon>rosids</taxon>
        <taxon>fabids</taxon>
        <taxon>Fabales</taxon>
        <taxon>Fabaceae</taxon>
        <taxon>Papilionoideae</taxon>
        <taxon>50 kb inversion clade</taxon>
        <taxon>NPAAA clade</taxon>
        <taxon>Hologalegina</taxon>
        <taxon>IRL clade</taxon>
        <taxon>Trifolieae</taxon>
        <taxon>Medicago</taxon>
    </lineage>
</organism>
<evidence type="ECO:0000259" key="8">
    <source>
        <dbReference type="Pfam" id="PF18052"/>
    </source>
</evidence>
<dbReference type="Gene3D" id="1.10.10.10">
    <property type="entry name" value="Winged helix-like DNA-binding domain superfamily/Winged helix DNA-binding domain"/>
    <property type="match status" value="1"/>
</dbReference>
<dbReference type="Gene3D" id="3.40.50.300">
    <property type="entry name" value="P-loop containing nucleotide triphosphate hydrolases"/>
    <property type="match status" value="1"/>
</dbReference>
<dbReference type="Gene3D" id="3.80.10.10">
    <property type="entry name" value="Ribonuclease Inhibitor"/>
    <property type="match status" value="3"/>
</dbReference>
<feature type="chain" id="PRO_5017223459" evidence="6">
    <location>
        <begin position="21"/>
        <end position="1344"/>
    </location>
</feature>
<evidence type="ECO:0000256" key="5">
    <source>
        <dbReference type="ARBA" id="ARBA00022840"/>
    </source>
</evidence>
<dbReference type="Gramene" id="rna14240">
    <property type="protein sequence ID" value="RHN66290.1"/>
    <property type="gene ID" value="gene14240"/>
</dbReference>
<evidence type="ECO:0000256" key="4">
    <source>
        <dbReference type="ARBA" id="ARBA00022821"/>
    </source>
</evidence>
<evidence type="ECO:0000256" key="6">
    <source>
        <dbReference type="SAM" id="SignalP"/>
    </source>
</evidence>
<dbReference type="SUPFAM" id="SSF52540">
    <property type="entry name" value="P-loop containing nucleoside triphosphate hydrolases"/>
    <property type="match status" value="1"/>
</dbReference>
<feature type="signal peptide" evidence="6">
    <location>
        <begin position="1"/>
        <end position="20"/>
    </location>
</feature>
<feature type="domain" description="NB-ARC" evidence="7">
    <location>
        <begin position="206"/>
        <end position="374"/>
    </location>
</feature>
<feature type="domain" description="R13L1/DRL21-like LRR repeat region" evidence="10">
    <location>
        <begin position="718"/>
        <end position="842"/>
    </location>
</feature>
<proteinExistence type="predicted"/>
<dbReference type="SUPFAM" id="SSF52058">
    <property type="entry name" value="L domain-like"/>
    <property type="match status" value="2"/>
</dbReference>
<dbReference type="GO" id="GO:0006952">
    <property type="term" value="P:defense response"/>
    <property type="evidence" value="ECO:0007669"/>
    <property type="project" value="UniProtKB-KW"/>
</dbReference>
<comment type="caution">
    <text evidence="11">The sequence shown here is derived from an EMBL/GenBank/DDBJ whole genome shotgun (WGS) entry which is preliminary data.</text>
</comment>
<dbReference type="Pfam" id="PF18052">
    <property type="entry name" value="Rx_N"/>
    <property type="match status" value="1"/>
</dbReference>
<evidence type="ECO:0000256" key="1">
    <source>
        <dbReference type="ARBA" id="ARBA00022614"/>
    </source>
</evidence>
<reference evidence="12" key="1">
    <citation type="journal article" date="2018" name="Nat. Plants">
        <title>Whole-genome landscape of Medicago truncatula symbiotic genes.</title>
        <authorList>
            <person name="Pecrix Y."/>
            <person name="Staton S.E."/>
            <person name="Sallet E."/>
            <person name="Lelandais-Briere C."/>
            <person name="Moreau S."/>
            <person name="Carrere S."/>
            <person name="Blein T."/>
            <person name="Jardinaud M.F."/>
            <person name="Latrasse D."/>
            <person name="Zouine M."/>
            <person name="Zahm M."/>
            <person name="Kreplak J."/>
            <person name="Mayjonade B."/>
            <person name="Satge C."/>
            <person name="Perez M."/>
            <person name="Cauet S."/>
            <person name="Marande W."/>
            <person name="Chantry-Darmon C."/>
            <person name="Lopez-Roques C."/>
            <person name="Bouchez O."/>
            <person name="Berard A."/>
            <person name="Debelle F."/>
            <person name="Munos S."/>
            <person name="Bendahmane A."/>
            <person name="Berges H."/>
            <person name="Niebel A."/>
            <person name="Buitink J."/>
            <person name="Frugier F."/>
            <person name="Benhamed M."/>
            <person name="Crespi M."/>
            <person name="Gouzy J."/>
            <person name="Gamas P."/>
        </authorList>
    </citation>
    <scope>NUCLEOTIDE SEQUENCE [LARGE SCALE GENOMIC DNA]</scope>
    <source>
        <strain evidence="12">cv. Jemalong A17</strain>
    </source>
</reference>
<dbReference type="InterPro" id="IPR008615">
    <property type="entry name" value="FNIP"/>
</dbReference>
<dbReference type="InterPro" id="IPR027417">
    <property type="entry name" value="P-loop_NTPase"/>
</dbReference>
<dbReference type="InterPro" id="IPR042197">
    <property type="entry name" value="Apaf_helical"/>
</dbReference>
<evidence type="ECO:0000256" key="3">
    <source>
        <dbReference type="ARBA" id="ARBA00022741"/>
    </source>
</evidence>
<dbReference type="GO" id="GO:0016787">
    <property type="term" value="F:hydrolase activity"/>
    <property type="evidence" value="ECO:0007669"/>
    <property type="project" value="UniProtKB-KW"/>
</dbReference>
<keyword evidence="3" id="KW-0547">Nucleotide-binding</keyword>
<evidence type="ECO:0000256" key="2">
    <source>
        <dbReference type="ARBA" id="ARBA00022737"/>
    </source>
</evidence>
<evidence type="ECO:0000259" key="10">
    <source>
        <dbReference type="Pfam" id="PF25019"/>
    </source>
</evidence>
<dbReference type="GO" id="GO:0043531">
    <property type="term" value="F:ADP binding"/>
    <property type="evidence" value="ECO:0007669"/>
    <property type="project" value="InterPro"/>
</dbReference>
<dbReference type="PRINTS" id="PR00364">
    <property type="entry name" value="DISEASERSIST"/>
</dbReference>
<sequence>MLSRDTCFKILLLATHFILPDLLLQDQQKMAATMIGGAFLSATVQTLVEKLASTEFRDYIKNTKLNVSLLRQLQATMLNLQAVLDDAEEKQISNPHVKQWLDNLKDVVFDAEDLLNEISYDSLRCKVENAKAQNKTNQVWNFLSSPFNSFYKEINSQMKIMCDSLQLYAQNKDILGLQTKSARVSRRTPSSSGVNESVVVGRKGDKETIMNMLLSQRDTTHNNIGVVAILGMGGLGKTTLAQLVYNDEEVQQHFDMRAWACVSEDFDILRVTKSLLESVTSITWDSNNLDVLRVALKKNSREKRFLFVLDDLWNDNYNDWGELVSPFIDGKPGSMVIITTRQQKVAEVAHTFPIHKLDLLSNEDCWSLLSKHALGSDEFHHSSNTALEEIGRKIARKCGGLPIAAKTIGGLLRSKVDISEWTSILNSDIWNLSNDNILPALHLSYQYLPSHLKRCFAYCSIFPKDCPLDRKQLVLLWMAEGFLDCSQRGKKMEELGDDCFAELLSRSLIQQLSDDDRGEKFVMHDLVNDLATFVSGKSCCRLECGDIPENVRHFSYNQENYDIFMKFEKLHNFKCLRSFLFICLMKWRDNYLSFKVVNDLLPSQKRLRVLSLSRYKNIIKLPDSIGNLVQLRYLDISFTGIKSLPDTICNLYNLQTLNLSGCRSLTELPVHIGNLVNLHHLDISGTNINELPVEIGGLENLQTLTLFLVGKCHVGLSIKELRKFPNLHGKLTIKNLDNVVDAREAHDANLKSKEQIEELELIWGKHSEDSQEVKVVLDMLQPPINLKVLKIDLYGGTSFPSWLGSSSFYNMVSLSISNCENCVTLPSLGQLPSLKDIEIRGMEMLETIGLEFYYAQIEEGSNSSFQPFPSLERIKFDNMLNWNEWIPFEGIKFAFPQLKAIELRDCPKLRGYLPTNLPSIEEIVISGCSHLLETPSTLRWLSSIKKMNINGLGESSQLSLLESDSPCMMQDVEIEKCVKLLAVPKLIMRSTCLTHLRLDSLSSLNAFPSSGLPTSLQSLDIENCENLSFLPPETWSNYTSLVSLRFYRSCDSLKSFPLDGFPVLQTLDIDDWRSLDSIYILERSSPRSSSLQSLRIKSHNSIELFEVKLKMDMLTALEDLHMKCQKLSFSEGVCLPPKLRTIVISTKKTAPPVTEWGLQYLTALSSLWIVKGDDIFNTLMKESLLPISLVSLNIMVLSEMKSFDGNGLRHLFSLQYLYFAGCQQLGSLPENCFPSSLKSLKFVDCKKLELIPVNCLPSSLKSLKFVDCKKLESLPENCLPSSLKSLELWKCEKLESLPEDSLPDSLKRLDIYGCPLLEERYKRKEHWSKIAHIPVIEINDQVTI</sequence>